<dbReference type="EMBL" id="BAAAPN010000037">
    <property type="protein sequence ID" value="GAA1756820.1"/>
    <property type="molecule type" value="Genomic_DNA"/>
</dbReference>
<sequence length="91" mass="10180">MDAQALDRHMHVAPVDSPHDPLASHPRRALRDGGGVHKSPWFPARHQPAIGRITPINEPLADRPQPGRGSERQQPRPRQAEQIELPVVCRD</sequence>
<proteinExistence type="predicted"/>
<accession>A0ABN2KI47</accession>
<evidence type="ECO:0000313" key="3">
    <source>
        <dbReference type="Proteomes" id="UP001501475"/>
    </source>
</evidence>
<feature type="region of interest" description="Disordered" evidence="1">
    <location>
        <begin position="1"/>
        <end position="91"/>
    </location>
</feature>
<comment type="caution">
    <text evidence="2">The sequence shown here is derived from an EMBL/GenBank/DDBJ whole genome shotgun (WGS) entry which is preliminary data.</text>
</comment>
<name>A0ABN2KI47_9MICO</name>
<evidence type="ECO:0000256" key="1">
    <source>
        <dbReference type="SAM" id="MobiDB-lite"/>
    </source>
</evidence>
<evidence type="ECO:0000313" key="2">
    <source>
        <dbReference type="EMBL" id="GAA1756820.1"/>
    </source>
</evidence>
<keyword evidence="3" id="KW-1185">Reference proteome</keyword>
<feature type="compositionally biased region" description="Basic and acidic residues" evidence="1">
    <location>
        <begin position="69"/>
        <end position="81"/>
    </location>
</feature>
<dbReference type="Proteomes" id="UP001501475">
    <property type="component" value="Unassembled WGS sequence"/>
</dbReference>
<gene>
    <name evidence="2" type="ORF">GCM10009810_15480</name>
</gene>
<reference evidence="2 3" key="1">
    <citation type="journal article" date="2019" name="Int. J. Syst. Evol. Microbiol.">
        <title>The Global Catalogue of Microorganisms (GCM) 10K type strain sequencing project: providing services to taxonomists for standard genome sequencing and annotation.</title>
        <authorList>
            <consortium name="The Broad Institute Genomics Platform"/>
            <consortium name="The Broad Institute Genome Sequencing Center for Infectious Disease"/>
            <person name="Wu L."/>
            <person name="Ma J."/>
        </authorList>
    </citation>
    <scope>NUCLEOTIDE SEQUENCE [LARGE SCALE GENOMIC DNA]</scope>
    <source>
        <strain evidence="2 3">JCM 15591</strain>
    </source>
</reference>
<organism evidence="2 3">
    <name type="scientific">Nostocoides vanveenii</name>
    <dbReference type="NCBI Taxonomy" id="330835"/>
    <lineage>
        <taxon>Bacteria</taxon>
        <taxon>Bacillati</taxon>
        <taxon>Actinomycetota</taxon>
        <taxon>Actinomycetes</taxon>
        <taxon>Micrococcales</taxon>
        <taxon>Intrasporangiaceae</taxon>
        <taxon>Nostocoides</taxon>
    </lineage>
</organism>
<protein>
    <submittedName>
        <fullName evidence="2">Uncharacterized protein</fullName>
    </submittedName>
</protein>
<feature type="compositionally biased region" description="Basic and acidic residues" evidence="1">
    <location>
        <begin position="1"/>
        <end position="10"/>
    </location>
</feature>